<gene>
    <name evidence="2" type="ORF">SMN809_LOCUS66244</name>
</gene>
<dbReference type="EMBL" id="CAJOBI010312953">
    <property type="protein sequence ID" value="CAF5172596.1"/>
    <property type="molecule type" value="Genomic_DNA"/>
</dbReference>
<organism evidence="2 3">
    <name type="scientific">Rotaria magnacalcarata</name>
    <dbReference type="NCBI Taxonomy" id="392030"/>
    <lineage>
        <taxon>Eukaryota</taxon>
        <taxon>Metazoa</taxon>
        <taxon>Spiralia</taxon>
        <taxon>Gnathifera</taxon>
        <taxon>Rotifera</taxon>
        <taxon>Eurotatoria</taxon>
        <taxon>Bdelloidea</taxon>
        <taxon>Philodinida</taxon>
        <taxon>Philodinidae</taxon>
        <taxon>Rotaria</taxon>
    </lineage>
</organism>
<protein>
    <submittedName>
        <fullName evidence="2">Uncharacterized protein</fullName>
    </submittedName>
</protein>
<evidence type="ECO:0000256" key="1">
    <source>
        <dbReference type="SAM" id="MobiDB-lite"/>
    </source>
</evidence>
<accession>A0A8S3GTH9</accession>
<dbReference type="AlphaFoldDB" id="A0A8S3GTH9"/>
<feature type="region of interest" description="Disordered" evidence="1">
    <location>
        <begin position="23"/>
        <end position="42"/>
    </location>
</feature>
<reference evidence="2" key="1">
    <citation type="submission" date="2021-02" db="EMBL/GenBank/DDBJ databases">
        <authorList>
            <person name="Nowell W R."/>
        </authorList>
    </citation>
    <scope>NUCLEOTIDE SEQUENCE</scope>
</reference>
<sequence length="42" mass="4429">AKATLAAAGNSNKSYINTSASNIINNNNNSDNDSHVETFDDD</sequence>
<evidence type="ECO:0000313" key="2">
    <source>
        <dbReference type="EMBL" id="CAF5172596.1"/>
    </source>
</evidence>
<proteinExistence type="predicted"/>
<feature type="non-terminal residue" evidence="2">
    <location>
        <position position="1"/>
    </location>
</feature>
<name>A0A8S3GTH9_9BILA</name>
<comment type="caution">
    <text evidence="2">The sequence shown here is derived from an EMBL/GenBank/DDBJ whole genome shotgun (WGS) entry which is preliminary data.</text>
</comment>
<feature type="compositionally biased region" description="Basic and acidic residues" evidence="1">
    <location>
        <begin position="32"/>
        <end position="42"/>
    </location>
</feature>
<evidence type="ECO:0000313" key="3">
    <source>
        <dbReference type="Proteomes" id="UP000676336"/>
    </source>
</evidence>
<dbReference type="Proteomes" id="UP000676336">
    <property type="component" value="Unassembled WGS sequence"/>
</dbReference>